<evidence type="ECO:0000256" key="1">
    <source>
        <dbReference type="ARBA" id="ARBA00022603"/>
    </source>
</evidence>
<protein>
    <submittedName>
        <fullName evidence="3">S-adenosyl-L-methionine-dependent methyltransferase</fullName>
    </submittedName>
</protein>
<sequence length="333" mass="37255">MTSHIRPISRVLLLRKHARSFAAVSSNSPAPSMSTVGPYEVFDRNVKRMQRNRAALREGGTRSRTVDYVRDEVAGRMMERFLDIKRNFNTVLDLGSGPGHLSKLLEKDKVQKSIMLDSSVATLYRDPDSEFEVEVERIHVDEENLLSSVEPDSQEAILSCLGLHWVNDLPGTLVQIQKALKPDGLFLGAMFGGDTLFELRTSLQLAEIEREGGISPHISPMTDTRDISNLLGRAGFNMLTVDIDEVKVAYPSMWELMEDLQDMGENNAVIERRNVLRRDTLAAASAIYKEMHGSGESVPATFQIIYMIGWKPDQSQPKPLERGSGKVNLKDVL</sequence>
<dbReference type="CDD" id="cd02440">
    <property type="entry name" value="AdoMet_MTases"/>
    <property type="match status" value="1"/>
</dbReference>
<dbReference type="Pfam" id="PF13489">
    <property type="entry name" value="Methyltransf_23"/>
    <property type="match status" value="1"/>
</dbReference>
<dbReference type="Proteomes" id="UP000724874">
    <property type="component" value="Unassembled WGS sequence"/>
</dbReference>
<keyword evidence="1 3" id="KW-0489">Methyltransferase</keyword>
<dbReference type="PANTHER" id="PTHR13090">
    <property type="entry name" value="ARGININE-HYDROXYLASE NDUFAF5, MITOCHONDRIAL"/>
    <property type="match status" value="1"/>
</dbReference>
<evidence type="ECO:0000313" key="4">
    <source>
        <dbReference type="Proteomes" id="UP000724874"/>
    </source>
</evidence>
<dbReference type="GO" id="GO:0005739">
    <property type="term" value="C:mitochondrion"/>
    <property type="evidence" value="ECO:0007669"/>
    <property type="project" value="TreeGrafter"/>
</dbReference>
<dbReference type="Gene3D" id="3.40.50.150">
    <property type="entry name" value="Vaccinia Virus protein VP39"/>
    <property type="match status" value="1"/>
</dbReference>
<name>A0A9P5P068_GYMJU</name>
<dbReference type="AlphaFoldDB" id="A0A9P5P068"/>
<comment type="caution">
    <text evidence="3">The sequence shown here is derived from an EMBL/GenBank/DDBJ whole genome shotgun (WGS) entry which is preliminary data.</text>
</comment>
<organism evidence="3 4">
    <name type="scientific">Gymnopilus junonius</name>
    <name type="common">Spectacular rustgill mushroom</name>
    <name type="synonym">Gymnopilus spectabilis subsp. junonius</name>
    <dbReference type="NCBI Taxonomy" id="109634"/>
    <lineage>
        <taxon>Eukaryota</taxon>
        <taxon>Fungi</taxon>
        <taxon>Dikarya</taxon>
        <taxon>Basidiomycota</taxon>
        <taxon>Agaricomycotina</taxon>
        <taxon>Agaricomycetes</taxon>
        <taxon>Agaricomycetidae</taxon>
        <taxon>Agaricales</taxon>
        <taxon>Agaricineae</taxon>
        <taxon>Hymenogastraceae</taxon>
        <taxon>Gymnopilus</taxon>
    </lineage>
</organism>
<dbReference type="PANTHER" id="PTHR13090:SF1">
    <property type="entry name" value="ARGININE-HYDROXYLASE NDUFAF5, MITOCHONDRIAL"/>
    <property type="match status" value="1"/>
</dbReference>
<evidence type="ECO:0000256" key="2">
    <source>
        <dbReference type="ARBA" id="ARBA00022679"/>
    </source>
</evidence>
<dbReference type="GO" id="GO:0008168">
    <property type="term" value="F:methyltransferase activity"/>
    <property type="evidence" value="ECO:0007669"/>
    <property type="project" value="UniProtKB-KW"/>
</dbReference>
<accession>A0A9P5P068</accession>
<dbReference type="InterPro" id="IPR029063">
    <property type="entry name" value="SAM-dependent_MTases_sf"/>
</dbReference>
<dbReference type="SUPFAM" id="SSF53335">
    <property type="entry name" value="S-adenosyl-L-methionine-dependent methyltransferases"/>
    <property type="match status" value="1"/>
</dbReference>
<dbReference type="GO" id="GO:0032259">
    <property type="term" value="P:methylation"/>
    <property type="evidence" value="ECO:0007669"/>
    <property type="project" value="UniProtKB-KW"/>
</dbReference>
<evidence type="ECO:0000313" key="3">
    <source>
        <dbReference type="EMBL" id="KAF8914300.1"/>
    </source>
</evidence>
<gene>
    <name evidence="3" type="ORF">CPB84DRAFT_1669662</name>
</gene>
<dbReference type="EMBL" id="JADNYJ010000001">
    <property type="protein sequence ID" value="KAF8914300.1"/>
    <property type="molecule type" value="Genomic_DNA"/>
</dbReference>
<dbReference type="OrthoDB" id="16816at2759"/>
<dbReference type="GO" id="GO:0032981">
    <property type="term" value="P:mitochondrial respiratory chain complex I assembly"/>
    <property type="evidence" value="ECO:0007669"/>
    <property type="project" value="TreeGrafter"/>
</dbReference>
<keyword evidence="4" id="KW-1185">Reference proteome</keyword>
<dbReference type="InterPro" id="IPR050602">
    <property type="entry name" value="Malonyl-ACP_OMT"/>
</dbReference>
<keyword evidence="2" id="KW-0808">Transferase</keyword>
<reference evidence="3" key="1">
    <citation type="submission" date="2020-11" db="EMBL/GenBank/DDBJ databases">
        <authorList>
            <consortium name="DOE Joint Genome Institute"/>
            <person name="Ahrendt S."/>
            <person name="Riley R."/>
            <person name="Andreopoulos W."/>
            <person name="LaButti K."/>
            <person name="Pangilinan J."/>
            <person name="Ruiz-duenas F.J."/>
            <person name="Barrasa J.M."/>
            <person name="Sanchez-Garcia M."/>
            <person name="Camarero S."/>
            <person name="Miyauchi S."/>
            <person name="Serrano A."/>
            <person name="Linde D."/>
            <person name="Babiker R."/>
            <person name="Drula E."/>
            <person name="Ayuso-Fernandez I."/>
            <person name="Pacheco R."/>
            <person name="Padilla G."/>
            <person name="Ferreira P."/>
            <person name="Barriuso J."/>
            <person name="Kellner H."/>
            <person name="Castanera R."/>
            <person name="Alfaro M."/>
            <person name="Ramirez L."/>
            <person name="Pisabarro A.G."/>
            <person name="Kuo A."/>
            <person name="Tritt A."/>
            <person name="Lipzen A."/>
            <person name="He G."/>
            <person name="Yan M."/>
            <person name="Ng V."/>
            <person name="Cullen D."/>
            <person name="Martin F."/>
            <person name="Rosso M.-N."/>
            <person name="Henrissat B."/>
            <person name="Hibbett D."/>
            <person name="Martinez A.T."/>
            <person name="Grigoriev I.V."/>
        </authorList>
    </citation>
    <scope>NUCLEOTIDE SEQUENCE</scope>
    <source>
        <strain evidence="3">AH 44721</strain>
    </source>
</reference>
<proteinExistence type="predicted"/>